<dbReference type="Proteomes" id="UP001157134">
    <property type="component" value="Unassembled WGS sequence"/>
</dbReference>
<keyword evidence="5 7" id="KW-1015">Disulfide bond</keyword>
<comment type="subcellular location">
    <subcellularLocation>
        <location evidence="1 7">Periplasm</location>
    </subcellularLocation>
</comment>
<dbReference type="InterPro" id="IPR050824">
    <property type="entry name" value="Thiol_disulfide_DsbA"/>
</dbReference>
<dbReference type="SUPFAM" id="SSF52833">
    <property type="entry name" value="Thioredoxin-like"/>
    <property type="match status" value="1"/>
</dbReference>
<dbReference type="PANTHER" id="PTHR35891:SF2">
    <property type="entry name" value="THIOL:DISULFIDE INTERCHANGE PROTEIN DSBA"/>
    <property type="match status" value="1"/>
</dbReference>
<keyword evidence="4 7" id="KW-0574">Periplasm</keyword>
<name>A0ABQ6HI71_9GAMM</name>
<dbReference type="CDD" id="cd03019">
    <property type="entry name" value="DsbA_DsbA"/>
    <property type="match status" value="1"/>
</dbReference>
<keyword evidence="6" id="KW-0676">Redox-active center</keyword>
<dbReference type="InterPro" id="IPR036249">
    <property type="entry name" value="Thioredoxin-like_sf"/>
</dbReference>
<dbReference type="PANTHER" id="PTHR35891">
    <property type="entry name" value="THIOL:DISULFIDE INTERCHANGE PROTEIN DSBA"/>
    <property type="match status" value="1"/>
</dbReference>
<dbReference type="EMBL" id="BSSV01000005">
    <property type="protein sequence ID" value="GLX86286.1"/>
    <property type="molecule type" value="Genomic_DNA"/>
</dbReference>
<dbReference type="PROSITE" id="PS51352">
    <property type="entry name" value="THIOREDOXIN_2"/>
    <property type="match status" value="1"/>
</dbReference>
<evidence type="ECO:0000256" key="5">
    <source>
        <dbReference type="ARBA" id="ARBA00023157"/>
    </source>
</evidence>
<dbReference type="Pfam" id="PF01323">
    <property type="entry name" value="DSBA"/>
    <property type="match status" value="1"/>
</dbReference>
<reference evidence="10 11" key="1">
    <citation type="submission" date="2023-03" db="EMBL/GenBank/DDBJ databases">
        <title>Thalassotalea loyana LMG 22536T draft genome sequence.</title>
        <authorList>
            <person name="Sawabe T."/>
        </authorList>
    </citation>
    <scope>NUCLEOTIDE SEQUENCE [LARGE SCALE GENOMIC DNA]</scope>
    <source>
        <strain evidence="10 11">LMG 22536</strain>
    </source>
</reference>
<evidence type="ECO:0000259" key="9">
    <source>
        <dbReference type="PROSITE" id="PS51352"/>
    </source>
</evidence>
<evidence type="ECO:0000313" key="11">
    <source>
        <dbReference type="Proteomes" id="UP001157134"/>
    </source>
</evidence>
<evidence type="ECO:0000313" key="10">
    <source>
        <dbReference type="EMBL" id="GLX86286.1"/>
    </source>
</evidence>
<organism evidence="10 11">
    <name type="scientific">Thalassotalea loyana</name>
    <dbReference type="NCBI Taxonomy" id="280483"/>
    <lineage>
        <taxon>Bacteria</taxon>
        <taxon>Pseudomonadati</taxon>
        <taxon>Pseudomonadota</taxon>
        <taxon>Gammaproteobacteria</taxon>
        <taxon>Alteromonadales</taxon>
        <taxon>Colwelliaceae</taxon>
        <taxon>Thalassotalea</taxon>
    </lineage>
</organism>
<proteinExistence type="inferred from homology"/>
<comment type="caution">
    <text evidence="10">The sequence shown here is derived from an EMBL/GenBank/DDBJ whole genome shotgun (WGS) entry which is preliminary data.</text>
</comment>
<evidence type="ECO:0000256" key="6">
    <source>
        <dbReference type="ARBA" id="ARBA00023284"/>
    </source>
</evidence>
<feature type="domain" description="Thioredoxin" evidence="9">
    <location>
        <begin position="9"/>
        <end position="163"/>
    </location>
</feature>
<accession>A0ABQ6HI71</accession>
<dbReference type="InterPro" id="IPR001853">
    <property type="entry name" value="DSBA-like_thioredoxin_dom"/>
</dbReference>
<evidence type="ECO:0000256" key="2">
    <source>
        <dbReference type="ARBA" id="ARBA00005791"/>
    </source>
</evidence>
<evidence type="ECO:0000256" key="7">
    <source>
        <dbReference type="PIRNR" id="PIRNR001488"/>
    </source>
</evidence>
<dbReference type="PIRSF" id="PIRSF001488">
    <property type="entry name" value="Tdi_protein"/>
    <property type="match status" value="1"/>
</dbReference>
<gene>
    <name evidence="10" type="ORF">tloyanaT_25390</name>
</gene>
<evidence type="ECO:0000256" key="3">
    <source>
        <dbReference type="ARBA" id="ARBA00022729"/>
    </source>
</evidence>
<dbReference type="RefSeq" id="WP_284299143.1">
    <property type="nucleotide sequence ID" value="NZ_BSSV01000005.1"/>
</dbReference>
<dbReference type="InterPro" id="IPR013766">
    <property type="entry name" value="Thioredoxin_domain"/>
</dbReference>
<feature type="signal peptide" evidence="8">
    <location>
        <begin position="1"/>
        <end position="19"/>
    </location>
</feature>
<protein>
    <recommendedName>
        <fullName evidence="7">Thiol:disulfide interchange protein</fullName>
    </recommendedName>
</protein>
<keyword evidence="11" id="KW-1185">Reference proteome</keyword>
<evidence type="ECO:0000256" key="8">
    <source>
        <dbReference type="SAM" id="SignalP"/>
    </source>
</evidence>
<evidence type="ECO:0000256" key="1">
    <source>
        <dbReference type="ARBA" id="ARBA00004418"/>
    </source>
</evidence>
<evidence type="ECO:0000256" key="4">
    <source>
        <dbReference type="ARBA" id="ARBA00022764"/>
    </source>
</evidence>
<feature type="chain" id="PRO_5046773103" description="Thiol:disulfide interchange protein" evidence="8">
    <location>
        <begin position="20"/>
        <end position="210"/>
    </location>
</feature>
<keyword evidence="3 8" id="KW-0732">Signal</keyword>
<dbReference type="Gene3D" id="3.40.30.10">
    <property type="entry name" value="Glutaredoxin"/>
    <property type="match status" value="1"/>
</dbReference>
<sequence>MKKIIGLFLLIAMPFLANAAQYEEGKHYTVVSDKASKKPELREFFSFYCPHCFSFEPFMADIKKQLPEDVSFERNHVDFLRMASTDTQFMLTKGLVIAKQLKMEEKLVGAMFNYVQVQRATFSSEKDLRNLFVLNGVDGAKFDKLMKSFSVNSQAKAMKKTQEYFGRRGAIKGVPAVIVNGKYLINMQELDRNNLKGDYSNLVKHLLSLG</sequence>
<comment type="similarity">
    <text evidence="2">Belongs to the thioredoxin family. DsbA subfamily.</text>
</comment>
<dbReference type="InterPro" id="IPR023205">
    <property type="entry name" value="DsbA/DsbL"/>
</dbReference>